<organism evidence="1 2">
    <name type="scientific">Pontimonas salivibrio</name>
    <dbReference type="NCBI Taxonomy" id="1159327"/>
    <lineage>
        <taxon>Bacteria</taxon>
        <taxon>Bacillati</taxon>
        <taxon>Actinomycetota</taxon>
        <taxon>Actinomycetes</taxon>
        <taxon>Micrococcales</taxon>
        <taxon>Microbacteriaceae</taxon>
        <taxon>Pontimonas</taxon>
    </lineage>
</organism>
<name>A0A2L2BN40_9MICO</name>
<evidence type="ECO:0000313" key="1">
    <source>
        <dbReference type="EMBL" id="AVG23083.1"/>
    </source>
</evidence>
<dbReference type="InterPro" id="IPR027273">
    <property type="entry name" value="Neocarzinostatin-like"/>
</dbReference>
<gene>
    <name evidence="1" type="ORF">C3B54_1176</name>
</gene>
<dbReference type="EMBL" id="CP026923">
    <property type="protein sequence ID" value="AVG23083.1"/>
    <property type="molecule type" value="Genomic_DNA"/>
</dbReference>
<dbReference type="Gene3D" id="2.60.40.230">
    <property type="entry name" value="Neocarzinostatin-like"/>
    <property type="match status" value="1"/>
</dbReference>
<dbReference type="KEGG" id="psai:C3B54_1176"/>
<dbReference type="Proteomes" id="UP000243077">
    <property type="component" value="Chromosome"/>
</dbReference>
<keyword evidence="2" id="KW-1185">Reference proteome</keyword>
<dbReference type="AlphaFoldDB" id="A0A2L2BN40"/>
<sequence length="215" mass="23158">MFRRLGRVVLWGIAGLLVLALAFGVYVAWPILFPGAIGVSGQQPVSGYPTSVVATGEDGRTRTLSVTAEDGSEIDLSMLRPGDRVVVTGAGFNPQRGVYVAVCRIPDAPTSRPGPCLGGVPSADAADADTDVDGERVAQWAPANWINDDWAWKLFGARGFDDRELGTFTAYIDIPAAADEYVDCTREDCGLFTRNDHTALDNRMQDLYLPVSFTE</sequence>
<reference evidence="1 2" key="1">
    <citation type="submission" date="2018-02" db="EMBL/GenBank/DDBJ databases">
        <title>Complete genome of the streamlined marine actinobacterium Pontimonas salivibrio CL-TW6 adapted to coastal planktonic lifestype.</title>
        <authorList>
            <person name="Cho B.C."/>
            <person name="Hardies S.C."/>
            <person name="Jang G.I."/>
            <person name="Hwang C.Y."/>
        </authorList>
    </citation>
    <scope>NUCLEOTIDE SEQUENCE [LARGE SCALE GENOMIC DNA]</scope>
    <source>
        <strain evidence="1 2">CL-TW6</strain>
    </source>
</reference>
<evidence type="ECO:0000313" key="2">
    <source>
        <dbReference type="Proteomes" id="UP000243077"/>
    </source>
</evidence>
<dbReference type="SUPFAM" id="SSF49319">
    <property type="entry name" value="Actinoxanthin-like"/>
    <property type="match status" value="1"/>
</dbReference>
<accession>A0A2L2BN40</accession>
<protein>
    <submittedName>
        <fullName evidence="1">Macromycin-like polypeptide</fullName>
    </submittedName>
</protein>
<proteinExistence type="predicted"/>